<evidence type="ECO:0000313" key="10">
    <source>
        <dbReference type="Proteomes" id="UP000325081"/>
    </source>
</evidence>
<dbReference type="OrthoDB" id="1924787at2759"/>
<dbReference type="Gene3D" id="3.40.50.2000">
    <property type="entry name" value="Glycogen Phosphorylase B"/>
    <property type="match status" value="1"/>
</dbReference>
<dbReference type="GO" id="GO:0000139">
    <property type="term" value="C:Golgi membrane"/>
    <property type="evidence" value="ECO:0007669"/>
    <property type="project" value="UniProtKB-SubCell"/>
</dbReference>
<proteinExistence type="inferred from homology"/>
<dbReference type="PROSITE" id="PS51257">
    <property type="entry name" value="PROKAR_LIPOPROTEIN"/>
    <property type="match status" value="1"/>
</dbReference>
<sequence>MAKLSCCPTTSLFYSCVFLLFFFYCLNTQFQFFHFSSTKKQQKNAGNMDKLEQELAKARAAIREAARNSSCSVNYYNSPNEFIPRGSIYRNPPAFHQSYMEMEKRLKIWVYREGEPPLFHRGPMKDIYSIEGHVIDELDRDNPYRTYAARHADEAHVFFLPIGFTNIIHYMYTPRITYDRGPMQKVVEDYIQLLAHKYPYWNRSQGADHFLVACHDWGPEVSAANPELFKNMIRVLCNANVSEGFKPSRDVSLPEIKILDDIGLGPPDLSWQPEENRSALAFFSGGPHGHVREALFQHWQGRDADVRVYEYIPKDMNYFELMSRAMYCLCPSGFEVASPRLVEAMHAGCVPVVISDGYPLPFGDVLDWTKFSVHIPVRRIPEIKKILQGIPREEYLEMRRQVLKVKRHFVLNRPPRPYDLLNMVLHSVWLRRLNVKL</sequence>
<keyword evidence="7" id="KW-0472">Membrane</keyword>
<evidence type="ECO:0000256" key="4">
    <source>
        <dbReference type="ARBA" id="ARBA00022968"/>
    </source>
</evidence>
<comment type="caution">
    <text evidence="9">The sequence shown here is derived from an EMBL/GenBank/DDBJ whole genome shotgun (WGS) entry which is preliminary data.</text>
</comment>
<feature type="transmembrane region" description="Helical" evidence="7">
    <location>
        <begin position="12"/>
        <end position="33"/>
    </location>
</feature>
<dbReference type="AlphaFoldDB" id="A0A5A7PHD4"/>
<gene>
    <name evidence="9" type="ORF">STAS_08107</name>
</gene>
<keyword evidence="3" id="KW-0808">Transferase</keyword>
<keyword evidence="4" id="KW-0735">Signal-anchor</keyword>
<evidence type="ECO:0000256" key="5">
    <source>
        <dbReference type="ARBA" id="ARBA00023034"/>
    </source>
</evidence>
<accession>A0A5A7PHD4</accession>
<dbReference type="PANTHER" id="PTHR11062:SF365">
    <property type="entry name" value="EXOSTOSIN GT47 DOMAIN-CONTAINING PROTEIN"/>
    <property type="match status" value="1"/>
</dbReference>
<keyword evidence="10" id="KW-1185">Reference proteome</keyword>
<dbReference type="EMBL" id="BKCP01004550">
    <property type="protein sequence ID" value="GER32061.1"/>
    <property type="molecule type" value="Genomic_DNA"/>
</dbReference>
<dbReference type="CDD" id="cd01635">
    <property type="entry name" value="Glycosyltransferase_GTB-type"/>
    <property type="match status" value="1"/>
</dbReference>
<name>A0A5A7PHD4_STRAF</name>
<reference evidence="10" key="1">
    <citation type="journal article" date="2019" name="Curr. Biol.">
        <title>Genome Sequence of Striga asiatica Provides Insight into the Evolution of Plant Parasitism.</title>
        <authorList>
            <person name="Yoshida S."/>
            <person name="Kim S."/>
            <person name="Wafula E.K."/>
            <person name="Tanskanen J."/>
            <person name="Kim Y.M."/>
            <person name="Honaas L."/>
            <person name="Yang Z."/>
            <person name="Spallek T."/>
            <person name="Conn C.E."/>
            <person name="Ichihashi Y."/>
            <person name="Cheong K."/>
            <person name="Cui S."/>
            <person name="Der J.P."/>
            <person name="Gundlach H."/>
            <person name="Jiao Y."/>
            <person name="Hori C."/>
            <person name="Ishida J.K."/>
            <person name="Kasahara H."/>
            <person name="Kiba T."/>
            <person name="Kim M.S."/>
            <person name="Koo N."/>
            <person name="Laohavisit A."/>
            <person name="Lee Y.H."/>
            <person name="Lumba S."/>
            <person name="McCourt P."/>
            <person name="Mortimer J.C."/>
            <person name="Mutuku J.M."/>
            <person name="Nomura T."/>
            <person name="Sasaki-Sekimoto Y."/>
            <person name="Seto Y."/>
            <person name="Wang Y."/>
            <person name="Wakatake T."/>
            <person name="Sakakibara H."/>
            <person name="Demura T."/>
            <person name="Yamaguchi S."/>
            <person name="Yoneyama K."/>
            <person name="Manabe R.I."/>
            <person name="Nelson D.C."/>
            <person name="Schulman A.H."/>
            <person name="Timko M.P."/>
            <person name="dePamphilis C.W."/>
            <person name="Choi D."/>
            <person name="Shirasu K."/>
        </authorList>
    </citation>
    <scope>NUCLEOTIDE SEQUENCE [LARGE SCALE GENOMIC DNA]</scope>
    <source>
        <strain evidence="10">cv. UVA1</strain>
    </source>
</reference>
<evidence type="ECO:0000259" key="8">
    <source>
        <dbReference type="Pfam" id="PF03016"/>
    </source>
</evidence>
<evidence type="ECO:0000256" key="1">
    <source>
        <dbReference type="ARBA" id="ARBA00004323"/>
    </source>
</evidence>
<keyword evidence="5" id="KW-0333">Golgi apparatus</keyword>
<keyword evidence="7" id="KW-1133">Transmembrane helix</keyword>
<comment type="subcellular location">
    <subcellularLocation>
        <location evidence="1">Golgi apparatus membrane</location>
        <topology evidence="1">Single-pass type II membrane protein</topology>
    </subcellularLocation>
</comment>
<dbReference type="Pfam" id="PF03016">
    <property type="entry name" value="Exostosin_GT47"/>
    <property type="match status" value="1"/>
</dbReference>
<dbReference type="InterPro" id="IPR004263">
    <property type="entry name" value="Exostosin"/>
</dbReference>
<comment type="similarity">
    <text evidence="2">Belongs to the glycosyltransferase 47 family.</text>
</comment>
<dbReference type="InterPro" id="IPR040911">
    <property type="entry name" value="Exostosin_GT47"/>
</dbReference>
<evidence type="ECO:0000256" key="2">
    <source>
        <dbReference type="ARBA" id="ARBA00010271"/>
    </source>
</evidence>
<evidence type="ECO:0000313" key="9">
    <source>
        <dbReference type="EMBL" id="GER32061.1"/>
    </source>
</evidence>
<organism evidence="9 10">
    <name type="scientific">Striga asiatica</name>
    <name type="common">Asiatic witchweed</name>
    <name type="synonym">Buchnera asiatica</name>
    <dbReference type="NCBI Taxonomy" id="4170"/>
    <lineage>
        <taxon>Eukaryota</taxon>
        <taxon>Viridiplantae</taxon>
        <taxon>Streptophyta</taxon>
        <taxon>Embryophyta</taxon>
        <taxon>Tracheophyta</taxon>
        <taxon>Spermatophyta</taxon>
        <taxon>Magnoliopsida</taxon>
        <taxon>eudicotyledons</taxon>
        <taxon>Gunneridae</taxon>
        <taxon>Pentapetalae</taxon>
        <taxon>asterids</taxon>
        <taxon>lamiids</taxon>
        <taxon>Lamiales</taxon>
        <taxon>Orobanchaceae</taxon>
        <taxon>Buchnereae</taxon>
        <taxon>Striga</taxon>
    </lineage>
</organism>
<feature type="domain" description="Exostosin GT47" evidence="8">
    <location>
        <begin position="102"/>
        <end position="389"/>
    </location>
</feature>
<keyword evidence="3" id="KW-0328">Glycosyltransferase</keyword>
<evidence type="ECO:0000256" key="6">
    <source>
        <dbReference type="SAM" id="Coils"/>
    </source>
</evidence>
<dbReference type="Proteomes" id="UP000325081">
    <property type="component" value="Unassembled WGS sequence"/>
</dbReference>
<feature type="coiled-coil region" evidence="6">
    <location>
        <begin position="41"/>
        <end position="68"/>
    </location>
</feature>
<dbReference type="GO" id="GO:0016757">
    <property type="term" value="F:glycosyltransferase activity"/>
    <property type="evidence" value="ECO:0007669"/>
    <property type="project" value="UniProtKB-KW"/>
</dbReference>
<evidence type="ECO:0000256" key="7">
    <source>
        <dbReference type="SAM" id="Phobius"/>
    </source>
</evidence>
<dbReference type="PANTHER" id="PTHR11062">
    <property type="entry name" value="EXOSTOSIN HEPARAN SULFATE GLYCOSYLTRANSFERASE -RELATED"/>
    <property type="match status" value="1"/>
</dbReference>
<protein>
    <submittedName>
        <fullName evidence="9">Exostosin family protein</fullName>
    </submittedName>
</protein>
<keyword evidence="7" id="KW-0812">Transmembrane</keyword>
<keyword evidence="6" id="KW-0175">Coiled coil</keyword>
<evidence type="ECO:0000256" key="3">
    <source>
        <dbReference type="ARBA" id="ARBA00022676"/>
    </source>
</evidence>